<evidence type="ECO:0000256" key="1">
    <source>
        <dbReference type="SAM" id="MobiDB-lite"/>
    </source>
</evidence>
<reference evidence="2" key="1">
    <citation type="journal article" date="2019" name="bioRxiv">
        <title>The Genome of the Zebra Mussel, Dreissena polymorpha: A Resource for Invasive Species Research.</title>
        <authorList>
            <person name="McCartney M.A."/>
            <person name="Auch B."/>
            <person name="Kono T."/>
            <person name="Mallez S."/>
            <person name="Zhang Y."/>
            <person name="Obille A."/>
            <person name="Becker A."/>
            <person name="Abrahante J.E."/>
            <person name="Garbe J."/>
            <person name="Badalamenti J.P."/>
            <person name="Herman A."/>
            <person name="Mangelson H."/>
            <person name="Liachko I."/>
            <person name="Sullivan S."/>
            <person name="Sone E.D."/>
            <person name="Koren S."/>
            <person name="Silverstein K.A.T."/>
            <person name="Beckman K.B."/>
            <person name="Gohl D.M."/>
        </authorList>
    </citation>
    <scope>NUCLEOTIDE SEQUENCE</scope>
    <source>
        <strain evidence="2">Duluth1</strain>
        <tissue evidence="2">Whole animal</tissue>
    </source>
</reference>
<dbReference type="EMBL" id="JAIWYP010000010">
    <property type="protein sequence ID" value="KAH3752884.1"/>
    <property type="molecule type" value="Genomic_DNA"/>
</dbReference>
<comment type="caution">
    <text evidence="2">The sequence shown here is derived from an EMBL/GenBank/DDBJ whole genome shotgun (WGS) entry which is preliminary data.</text>
</comment>
<gene>
    <name evidence="2" type="ORF">DPMN_187510</name>
</gene>
<sequence>MNLNKNRAFIVNRTWVLWKQPGSCESNLDPVEATWVLWKQPGSCGSKSKQSSSARQILSCL</sequence>
<proteinExistence type="predicted"/>
<keyword evidence="3" id="KW-1185">Reference proteome</keyword>
<name>A0A9D4DS93_DREPO</name>
<dbReference type="AlphaFoldDB" id="A0A9D4DS93"/>
<evidence type="ECO:0000313" key="3">
    <source>
        <dbReference type="Proteomes" id="UP000828390"/>
    </source>
</evidence>
<organism evidence="2 3">
    <name type="scientific">Dreissena polymorpha</name>
    <name type="common">Zebra mussel</name>
    <name type="synonym">Mytilus polymorpha</name>
    <dbReference type="NCBI Taxonomy" id="45954"/>
    <lineage>
        <taxon>Eukaryota</taxon>
        <taxon>Metazoa</taxon>
        <taxon>Spiralia</taxon>
        <taxon>Lophotrochozoa</taxon>
        <taxon>Mollusca</taxon>
        <taxon>Bivalvia</taxon>
        <taxon>Autobranchia</taxon>
        <taxon>Heteroconchia</taxon>
        <taxon>Euheterodonta</taxon>
        <taxon>Imparidentia</taxon>
        <taxon>Neoheterodontei</taxon>
        <taxon>Myida</taxon>
        <taxon>Dreissenoidea</taxon>
        <taxon>Dreissenidae</taxon>
        <taxon>Dreissena</taxon>
    </lineage>
</organism>
<accession>A0A9D4DS93</accession>
<evidence type="ECO:0000313" key="2">
    <source>
        <dbReference type="EMBL" id="KAH3752884.1"/>
    </source>
</evidence>
<protein>
    <submittedName>
        <fullName evidence="2">Uncharacterized protein</fullName>
    </submittedName>
</protein>
<feature type="compositionally biased region" description="Low complexity" evidence="1">
    <location>
        <begin position="42"/>
        <end position="53"/>
    </location>
</feature>
<dbReference type="Proteomes" id="UP000828390">
    <property type="component" value="Unassembled WGS sequence"/>
</dbReference>
<feature type="region of interest" description="Disordered" evidence="1">
    <location>
        <begin position="42"/>
        <end position="61"/>
    </location>
</feature>
<reference evidence="2" key="2">
    <citation type="submission" date="2020-11" db="EMBL/GenBank/DDBJ databases">
        <authorList>
            <person name="McCartney M.A."/>
            <person name="Auch B."/>
            <person name="Kono T."/>
            <person name="Mallez S."/>
            <person name="Becker A."/>
            <person name="Gohl D.M."/>
            <person name="Silverstein K.A.T."/>
            <person name="Koren S."/>
            <person name="Bechman K.B."/>
            <person name="Herman A."/>
            <person name="Abrahante J.E."/>
            <person name="Garbe J."/>
        </authorList>
    </citation>
    <scope>NUCLEOTIDE SEQUENCE</scope>
    <source>
        <strain evidence="2">Duluth1</strain>
        <tissue evidence="2">Whole animal</tissue>
    </source>
</reference>